<keyword evidence="6 9" id="KW-0554">One-carbon metabolism</keyword>
<evidence type="ECO:0000256" key="9">
    <source>
        <dbReference type="HAMAP-Rule" id="MF_00051"/>
    </source>
</evidence>
<dbReference type="GeneID" id="9743172"/>
<dbReference type="HOGENOM" id="CLU_022477_2_1_2"/>
<dbReference type="InterPro" id="IPR001085">
    <property type="entry name" value="Ser_HO-MeTrfase"/>
</dbReference>
<feature type="binding site" evidence="9">
    <location>
        <begin position="354"/>
        <end position="356"/>
    </location>
    <ligand>
        <name>(6S)-5,6,7,8-tetrahydrofolate</name>
        <dbReference type="ChEBI" id="CHEBI:57453"/>
    </ligand>
</feature>
<dbReference type="Pfam" id="PF00464">
    <property type="entry name" value="SHMT"/>
    <property type="match status" value="1"/>
</dbReference>
<feature type="binding site" evidence="9">
    <location>
        <begin position="121"/>
        <end position="123"/>
    </location>
    <ligand>
        <name>(6S)-5,6,7,8-tetrahydrofolate</name>
        <dbReference type="ChEBI" id="CHEBI:57453"/>
    </ligand>
</feature>
<evidence type="ECO:0000256" key="7">
    <source>
        <dbReference type="ARBA" id="ARBA00022679"/>
    </source>
</evidence>
<dbReference type="GO" id="GO:0035999">
    <property type="term" value="P:tetrahydrofolate interconversion"/>
    <property type="evidence" value="ECO:0007669"/>
    <property type="project" value="UniProtKB-UniRule"/>
</dbReference>
<dbReference type="Proteomes" id="UP000006565">
    <property type="component" value="Chromosome"/>
</dbReference>
<dbReference type="GO" id="GO:0019264">
    <property type="term" value="P:glycine biosynthetic process from serine"/>
    <property type="evidence" value="ECO:0007669"/>
    <property type="project" value="UniProtKB-UniRule"/>
</dbReference>
<comment type="function">
    <text evidence="9">Catalyzes the reversible interconversion of serine and glycine with tetrahydrofolate (THF) serving as the one-carbon carrier. Also exhibits THF-independent aldolase activity toward beta-hydroxyamino acids, producing glycine and aldehydes, via a retro-aldol mechanism.</text>
</comment>
<evidence type="ECO:0000256" key="5">
    <source>
        <dbReference type="ARBA" id="ARBA00022490"/>
    </source>
</evidence>
<protein>
    <recommendedName>
        <fullName evidence="9">Serine hydroxymethyltransferase</fullName>
        <shortName evidence="9">SHMT</shortName>
        <shortName evidence="9">Serine methylase</shortName>
        <ecNumber evidence="9">2.1.2.1</ecNumber>
    </recommendedName>
</protein>
<evidence type="ECO:0000256" key="8">
    <source>
        <dbReference type="ARBA" id="ARBA00022898"/>
    </source>
</evidence>
<dbReference type="GO" id="GO:0004372">
    <property type="term" value="F:glycine hydroxymethyltransferase activity"/>
    <property type="evidence" value="ECO:0007669"/>
    <property type="project" value="UniProtKB-UniRule"/>
</dbReference>
<feature type="modified residue" description="N6-(pyridoxal phosphate)lysine" evidence="9 10">
    <location>
        <position position="226"/>
    </location>
</feature>
<reference evidence="12 13" key="1">
    <citation type="journal article" date="2010" name="Stand. Genomic Sci.">
        <title>Complete genome sequence of Methanoplanus petrolearius type strain (SEBR 4847).</title>
        <authorList>
            <person name="Brambilla E."/>
            <person name="Djao O.D."/>
            <person name="Daligault H."/>
            <person name="Lapidus A."/>
            <person name="Lucas S."/>
            <person name="Hammon N."/>
            <person name="Nolan M."/>
            <person name="Tice H."/>
            <person name="Cheng J.F."/>
            <person name="Han C."/>
            <person name="Tapia R."/>
            <person name="Goodwin L."/>
            <person name="Pitluck S."/>
            <person name="Liolios K."/>
            <person name="Ivanova N."/>
            <person name="Mavromatis K."/>
            <person name="Mikhailova N."/>
            <person name="Pati A."/>
            <person name="Chen A."/>
            <person name="Palaniappan K."/>
            <person name="Land M."/>
            <person name="Hauser L."/>
            <person name="Chang Y.J."/>
            <person name="Jeffries C.D."/>
            <person name="Rohde M."/>
            <person name="Spring S."/>
            <person name="Sikorski J."/>
            <person name="Goker M."/>
            <person name="Woyke T."/>
            <person name="Bristow J."/>
            <person name="Eisen J.A."/>
            <person name="Markowitz V."/>
            <person name="Hugenholtz P."/>
            <person name="Kyrpides N.C."/>
            <person name="Klenk H.P."/>
        </authorList>
    </citation>
    <scope>NUCLEOTIDE SEQUENCE [LARGE SCALE GENOMIC DNA]</scope>
    <source>
        <strain evidence="13">DSM 11571 / OCM 486 / SEBR 4847</strain>
    </source>
</reference>
<dbReference type="Gene3D" id="3.40.640.10">
    <property type="entry name" value="Type I PLP-dependent aspartate aminotransferase-like (Major domain)"/>
    <property type="match status" value="1"/>
</dbReference>
<comment type="similarity">
    <text evidence="3 9">Belongs to the SHMT family.</text>
</comment>
<dbReference type="GO" id="GO:0005829">
    <property type="term" value="C:cytosol"/>
    <property type="evidence" value="ECO:0007669"/>
    <property type="project" value="TreeGrafter"/>
</dbReference>
<comment type="pathway">
    <text evidence="9">Amino-acid biosynthesis; glycine biosynthesis; glycine from L-serine: step 1/1.</text>
</comment>
<keyword evidence="8 9" id="KW-0663">Pyridoxal phosphate</keyword>
<dbReference type="Gene3D" id="3.90.1150.10">
    <property type="entry name" value="Aspartate Aminotransferase, domain 1"/>
    <property type="match status" value="1"/>
</dbReference>
<dbReference type="PANTHER" id="PTHR11680:SF35">
    <property type="entry name" value="SERINE HYDROXYMETHYLTRANSFERASE 1"/>
    <property type="match status" value="1"/>
</dbReference>
<feature type="site" description="Plays an important role in substrate specificity" evidence="9">
    <location>
        <position position="225"/>
    </location>
</feature>
<dbReference type="NCBIfam" id="NF000586">
    <property type="entry name" value="PRK00011.1"/>
    <property type="match status" value="1"/>
</dbReference>
<dbReference type="STRING" id="679926.Mpet_0723"/>
<dbReference type="HAMAP" id="MF_00051">
    <property type="entry name" value="SHMT"/>
    <property type="match status" value="1"/>
</dbReference>
<feature type="binding site" evidence="9">
    <location>
        <position position="240"/>
    </location>
    <ligand>
        <name>(6S)-5,6,7,8-tetrahydrofolate</name>
        <dbReference type="ChEBI" id="CHEBI:57453"/>
    </ligand>
</feature>
<evidence type="ECO:0000256" key="6">
    <source>
        <dbReference type="ARBA" id="ARBA00022563"/>
    </source>
</evidence>
<evidence type="ECO:0000256" key="10">
    <source>
        <dbReference type="PIRSR" id="PIRSR000412-50"/>
    </source>
</evidence>
<dbReference type="UniPathway" id="UPA00288">
    <property type="reaction ID" value="UER01023"/>
</dbReference>
<comment type="pathway">
    <text evidence="9">One-carbon metabolism; tetrahydrofolate interconversion.</text>
</comment>
<dbReference type="GO" id="GO:0032259">
    <property type="term" value="P:methylation"/>
    <property type="evidence" value="ECO:0007669"/>
    <property type="project" value="UniProtKB-KW"/>
</dbReference>
<evidence type="ECO:0000313" key="12">
    <source>
        <dbReference type="EMBL" id="ADN35497.1"/>
    </source>
</evidence>
<dbReference type="InterPro" id="IPR039429">
    <property type="entry name" value="SHMT-like_dom"/>
</dbReference>
<keyword evidence="7 9" id="KW-0808">Transferase</keyword>
<keyword evidence="13" id="KW-1185">Reference proteome</keyword>
<evidence type="ECO:0000256" key="1">
    <source>
        <dbReference type="ARBA" id="ARBA00001933"/>
    </source>
</evidence>
<comment type="subunit">
    <text evidence="4 9">Homodimer.</text>
</comment>
<dbReference type="InterPro" id="IPR015421">
    <property type="entry name" value="PyrdxlP-dep_Trfase_major"/>
</dbReference>
<dbReference type="KEGG" id="mpi:Mpet_0723"/>
<organism evidence="12 13">
    <name type="scientific">Methanolacinia petrolearia (strain DSM 11571 / OCM 486 / SEBR 4847)</name>
    <name type="common">Methanoplanus petrolearius</name>
    <dbReference type="NCBI Taxonomy" id="679926"/>
    <lineage>
        <taxon>Archaea</taxon>
        <taxon>Methanobacteriati</taxon>
        <taxon>Methanobacteriota</taxon>
        <taxon>Stenosarchaea group</taxon>
        <taxon>Methanomicrobia</taxon>
        <taxon>Methanomicrobiales</taxon>
        <taxon>Methanomicrobiaceae</taxon>
        <taxon>Methanolacinia</taxon>
    </lineage>
</organism>
<dbReference type="eggNOG" id="arCOG00070">
    <property type="taxonomic scope" value="Archaea"/>
</dbReference>
<evidence type="ECO:0000259" key="11">
    <source>
        <dbReference type="Pfam" id="PF00464"/>
    </source>
</evidence>
<keyword evidence="12" id="KW-0489">Methyltransferase</keyword>
<comment type="subcellular location">
    <subcellularLocation>
        <location evidence="2 9">Cytoplasm</location>
    </subcellularLocation>
</comment>
<dbReference type="RefSeq" id="WP_013328675.1">
    <property type="nucleotide sequence ID" value="NC_014507.1"/>
</dbReference>
<evidence type="ECO:0000313" key="13">
    <source>
        <dbReference type="Proteomes" id="UP000006565"/>
    </source>
</evidence>
<sequence length="423" mass="46058">MSYLSDTDPEIFNLIEKERMRQINGLELIASENVVSKAVLEAVGSIMTNKYAEGYPGKRYYGGCEFHDMVENLARDRLCELFGAEHANVQAVSGSQANQAVYFAFMQHKDLMMSQDLSQGGHLSHGSPVNITGKWYSVSHYGVDSETETLDYAQIADQARKEKPKMIVCGASAYPRIIDFKAFKEIAEEVGAYCMADIAHIAGLVAGGAHPTSVGVVDITTTTTHKTLRGPRGGAIMCGEENAQAIDKSVFPGMQGGPLMHVIAGKAVCFHEALQPSFKEYAKQIVKNSKAMAEVLIEEGLDLVSGGTDNHLILLDLTNLSTNGDHLTGLEAETYLGEAGITVNKNTIPREKLSPFVTSGLRIGTPAVTSRGMKEDEMKQIGHWIARVLKDVCKNKNSKAEISEVKKEVEAFASKYTLYPEVS</sequence>
<dbReference type="UniPathway" id="UPA00193"/>
<dbReference type="InterPro" id="IPR015422">
    <property type="entry name" value="PyrdxlP-dep_Trfase_small"/>
</dbReference>
<dbReference type="PIRSF" id="PIRSF000412">
    <property type="entry name" value="SHMT"/>
    <property type="match status" value="1"/>
</dbReference>
<dbReference type="CDD" id="cd00378">
    <property type="entry name" value="SHMT"/>
    <property type="match status" value="1"/>
</dbReference>
<keyword evidence="9" id="KW-0028">Amino-acid biosynthesis</keyword>
<feature type="domain" description="Serine hydroxymethyltransferase-like" evidence="11">
    <location>
        <begin position="4"/>
        <end position="385"/>
    </location>
</feature>
<dbReference type="GO" id="GO:0030170">
    <property type="term" value="F:pyridoxal phosphate binding"/>
    <property type="evidence" value="ECO:0007669"/>
    <property type="project" value="UniProtKB-UniRule"/>
</dbReference>
<evidence type="ECO:0000256" key="3">
    <source>
        <dbReference type="ARBA" id="ARBA00006376"/>
    </source>
</evidence>
<dbReference type="EC" id="2.1.2.1" evidence="9"/>
<name>E1RII4_METP4</name>
<feature type="binding site" evidence="9">
    <location>
        <position position="117"/>
    </location>
    <ligand>
        <name>(6S)-5,6,7,8-tetrahydrofolate</name>
        <dbReference type="ChEBI" id="CHEBI:57453"/>
    </ligand>
</feature>
<dbReference type="FunFam" id="3.40.640.10:FF:000001">
    <property type="entry name" value="Serine hydroxymethyltransferase"/>
    <property type="match status" value="1"/>
</dbReference>
<dbReference type="PANTHER" id="PTHR11680">
    <property type="entry name" value="SERINE HYDROXYMETHYLTRANSFERASE"/>
    <property type="match status" value="1"/>
</dbReference>
<dbReference type="SUPFAM" id="SSF53383">
    <property type="entry name" value="PLP-dependent transferases"/>
    <property type="match status" value="1"/>
</dbReference>
<dbReference type="OrthoDB" id="5821at2157"/>
<comment type="catalytic activity">
    <reaction evidence="9">
        <text>(6R)-5,10-methylene-5,6,7,8-tetrahydrofolate + glycine + H2O = (6S)-5,6,7,8-tetrahydrofolate + L-serine</text>
        <dbReference type="Rhea" id="RHEA:15481"/>
        <dbReference type="ChEBI" id="CHEBI:15377"/>
        <dbReference type="ChEBI" id="CHEBI:15636"/>
        <dbReference type="ChEBI" id="CHEBI:33384"/>
        <dbReference type="ChEBI" id="CHEBI:57305"/>
        <dbReference type="ChEBI" id="CHEBI:57453"/>
        <dbReference type="EC" id="2.1.2.1"/>
    </reaction>
</comment>
<gene>
    <name evidence="9" type="primary">glyA</name>
    <name evidence="12" type="ordered locus">Mpet_0723</name>
</gene>
<dbReference type="InterPro" id="IPR015424">
    <property type="entry name" value="PyrdxlP-dep_Trfase"/>
</dbReference>
<dbReference type="InterPro" id="IPR019798">
    <property type="entry name" value="Ser_HO-MeTrfase_PLP_BS"/>
</dbReference>
<dbReference type="PROSITE" id="PS00096">
    <property type="entry name" value="SHMT"/>
    <property type="match status" value="1"/>
</dbReference>
<dbReference type="AlphaFoldDB" id="E1RII4"/>
<dbReference type="GO" id="GO:0008168">
    <property type="term" value="F:methyltransferase activity"/>
    <property type="evidence" value="ECO:0007669"/>
    <property type="project" value="UniProtKB-KW"/>
</dbReference>
<accession>E1RII4</accession>
<dbReference type="InterPro" id="IPR049943">
    <property type="entry name" value="Ser_HO-MeTrfase-like"/>
</dbReference>
<keyword evidence="5 9" id="KW-0963">Cytoplasm</keyword>
<evidence type="ECO:0000256" key="4">
    <source>
        <dbReference type="ARBA" id="ARBA00011738"/>
    </source>
</evidence>
<evidence type="ECO:0000256" key="2">
    <source>
        <dbReference type="ARBA" id="ARBA00004496"/>
    </source>
</evidence>
<comment type="cofactor">
    <cofactor evidence="1 9 10">
        <name>pyridoxal 5'-phosphate</name>
        <dbReference type="ChEBI" id="CHEBI:597326"/>
    </cofactor>
</comment>
<dbReference type="EMBL" id="CP002117">
    <property type="protein sequence ID" value="ADN35497.1"/>
    <property type="molecule type" value="Genomic_DNA"/>
</dbReference>
<proteinExistence type="inferred from homology"/>